<dbReference type="Proteomes" id="UP000654482">
    <property type="component" value="Unassembled WGS sequence"/>
</dbReference>
<evidence type="ECO:0000313" key="1">
    <source>
        <dbReference type="EMBL" id="MBE9117490.1"/>
    </source>
</evidence>
<evidence type="ECO:0000313" key="2">
    <source>
        <dbReference type="Proteomes" id="UP000654482"/>
    </source>
</evidence>
<name>A0A8J7JCA8_9CYAN</name>
<gene>
    <name evidence="1" type="ORF">IQ249_16440</name>
</gene>
<dbReference type="RefSeq" id="WP_194030580.1">
    <property type="nucleotide sequence ID" value="NZ_JADEWZ010000026.1"/>
</dbReference>
<keyword evidence="2" id="KW-1185">Reference proteome</keyword>
<protein>
    <recommendedName>
        <fullName evidence="3">Knr4/Smi1-like domain-containing protein</fullName>
    </recommendedName>
</protein>
<reference evidence="1" key="1">
    <citation type="submission" date="2020-10" db="EMBL/GenBank/DDBJ databases">
        <authorList>
            <person name="Castelo-Branco R."/>
            <person name="Eusebio N."/>
            <person name="Adriana R."/>
            <person name="Vieira A."/>
            <person name="Brugerolle De Fraissinette N."/>
            <person name="Rezende De Castro R."/>
            <person name="Schneider M.P."/>
            <person name="Vasconcelos V."/>
            <person name="Leao P.N."/>
        </authorList>
    </citation>
    <scope>NUCLEOTIDE SEQUENCE</scope>
    <source>
        <strain evidence="1">LEGE 07157</strain>
    </source>
</reference>
<dbReference type="SUPFAM" id="SSF160631">
    <property type="entry name" value="SMI1/KNR4-like"/>
    <property type="match status" value="1"/>
</dbReference>
<proteinExistence type="predicted"/>
<dbReference type="AlphaFoldDB" id="A0A8J7JCA8"/>
<evidence type="ECO:0008006" key="3">
    <source>
        <dbReference type="Google" id="ProtNLM"/>
    </source>
</evidence>
<dbReference type="InterPro" id="IPR037883">
    <property type="entry name" value="Knr4/Smi1-like_sf"/>
</dbReference>
<dbReference type="EMBL" id="JADEWZ010000026">
    <property type="protein sequence ID" value="MBE9117490.1"/>
    <property type="molecule type" value="Genomic_DNA"/>
</dbReference>
<sequence length="186" mass="21431">MNQKNLKKWQNLFIELDISLEAFGVPLKYSKFLSSLNEEELTQLADQEGFSFPQECLSTWNEEKLNLFESKTQLILPQGYQEYCQVFGSGRFGAGGFLIECPSIQYLEEDLDSNRCILEAQAMECTRELGRDESKFKQLLENAYLFGSGPEPLLFVFDLRTYSKQDRSYDIYGVLNDECGTRAISF</sequence>
<organism evidence="1 2">
    <name type="scientific">Lusitaniella coriacea LEGE 07157</name>
    <dbReference type="NCBI Taxonomy" id="945747"/>
    <lineage>
        <taxon>Bacteria</taxon>
        <taxon>Bacillati</taxon>
        <taxon>Cyanobacteriota</taxon>
        <taxon>Cyanophyceae</taxon>
        <taxon>Spirulinales</taxon>
        <taxon>Lusitaniellaceae</taxon>
        <taxon>Lusitaniella</taxon>
    </lineage>
</organism>
<comment type="caution">
    <text evidence="1">The sequence shown here is derived from an EMBL/GenBank/DDBJ whole genome shotgun (WGS) entry which is preliminary data.</text>
</comment>
<accession>A0A8J7JCA8</accession>